<organism evidence="7 8">
    <name type="scientific">Desulfuromonas soudanensis</name>
    <dbReference type="NCBI Taxonomy" id="1603606"/>
    <lineage>
        <taxon>Bacteria</taxon>
        <taxon>Pseudomonadati</taxon>
        <taxon>Thermodesulfobacteriota</taxon>
        <taxon>Desulfuromonadia</taxon>
        <taxon>Desulfuromonadales</taxon>
        <taxon>Desulfuromonadaceae</taxon>
        <taxon>Desulfuromonas</taxon>
    </lineage>
</organism>
<keyword evidence="3 5" id="KW-1133">Transmembrane helix</keyword>
<dbReference type="SUPFAM" id="SSF81333">
    <property type="entry name" value="F1F0 ATP synthase subunit C"/>
    <property type="match status" value="1"/>
</dbReference>
<protein>
    <submittedName>
        <fullName evidence="7">V-type ATP synthase subunit C</fullName>
    </submittedName>
</protein>
<evidence type="ECO:0000256" key="2">
    <source>
        <dbReference type="ARBA" id="ARBA00022692"/>
    </source>
</evidence>
<dbReference type="RefSeq" id="WP_053549147.1">
    <property type="nucleotide sequence ID" value="NZ_CP010802.1"/>
</dbReference>
<comment type="subcellular location">
    <subcellularLocation>
        <location evidence="1">Membrane</location>
        <topology evidence="1">Multi-pass membrane protein</topology>
    </subcellularLocation>
</comment>
<dbReference type="Pfam" id="PF00137">
    <property type="entry name" value="ATP-synt_C"/>
    <property type="match status" value="1"/>
</dbReference>
<name>A0A0M3QER2_9BACT</name>
<dbReference type="GO" id="GO:0015078">
    <property type="term" value="F:proton transmembrane transporter activity"/>
    <property type="evidence" value="ECO:0007669"/>
    <property type="project" value="InterPro"/>
</dbReference>
<reference evidence="7 8" key="1">
    <citation type="submission" date="2015-07" db="EMBL/GenBank/DDBJ databases">
        <title>Isolation and Genomic Characterization of a Novel Halophilic Metal-Reducing Deltaproteobacterium from the Deep Subsurface.</title>
        <authorList>
            <person name="Badalamenti J.P."/>
            <person name="Summers Z.M."/>
            <person name="Gralnick J.A."/>
            <person name="Bond D.R."/>
        </authorList>
    </citation>
    <scope>NUCLEOTIDE SEQUENCE [LARGE SCALE GENOMIC DNA]</scope>
    <source>
        <strain evidence="7 8">WTL</strain>
    </source>
</reference>
<evidence type="ECO:0000256" key="5">
    <source>
        <dbReference type="SAM" id="Phobius"/>
    </source>
</evidence>
<keyword evidence="2 5" id="KW-0812">Transmembrane</keyword>
<dbReference type="EMBL" id="CP010802">
    <property type="protein sequence ID" value="ALC14889.1"/>
    <property type="molecule type" value="Genomic_DNA"/>
</dbReference>
<dbReference type="InterPro" id="IPR035921">
    <property type="entry name" value="F/V-ATP_Csub_sf"/>
</dbReference>
<dbReference type="OrthoDB" id="6386at2"/>
<sequence length="71" mass="7141">MEQALLALAAALAIGLPALATGWAQSRIGAAGAGTLAEKPELSATIIILVAIPETMVILGFVVATMILVLE</sequence>
<keyword evidence="4 5" id="KW-0472">Membrane</keyword>
<evidence type="ECO:0000256" key="1">
    <source>
        <dbReference type="ARBA" id="ARBA00004141"/>
    </source>
</evidence>
<dbReference type="Gene3D" id="1.20.120.610">
    <property type="entry name" value="lithium bound rotor ring of v- atpase"/>
    <property type="match status" value="1"/>
</dbReference>
<dbReference type="PATRIC" id="fig|1603606.3.peg.98"/>
<evidence type="ECO:0000313" key="8">
    <source>
        <dbReference type="Proteomes" id="UP000057158"/>
    </source>
</evidence>
<dbReference type="Proteomes" id="UP000057158">
    <property type="component" value="Chromosome"/>
</dbReference>
<accession>A0A0M3QER2</accession>
<evidence type="ECO:0000313" key="7">
    <source>
        <dbReference type="EMBL" id="ALC14889.1"/>
    </source>
</evidence>
<gene>
    <name evidence="7" type="ORF">DSOUD_0088</name>
</gene>
<evidence type="ECO:0000256" key="3">
    <source>
        <dbReference type="ARBA" id="ARBA00022989"/>
    </source>
</evidence>
<proteinExistence type="predicted"/>
<evidence type="ECO:0000259" key="6">
    <source>
        <dbReference type="Pfam" id="PF00137"/>
    </source>
</evidence>
<dbReference type="GO" id="GO:0033177">
    <property type="term" value="C:proton-transporting two-sector ATPase complex, proton-transporting domain"/>
    <property type="evidence" value="ECO:0007669"/>
    <property type="project" value="InterPro"/>
</dbReference>
<keyword evidence="8" id="KW-1185">Reference proteome</keyword>
<dbReference type="STRING" id="1603606.DSOUD_0088"/>
<dbReference type="KEGG" id="des:DSOUD_0088"/>
<feature type="domain" description="V-ATPase proteolipid subunit C-like" evidence="6">
    <location>
        <begin position="8"/>
        <end position="67"/>
    </location>
</feature>
<dbReference type="CDD" id="cd18181">
    <property type="entry name" value="ATP-synt_Vo_Ao_c_TtATPase_like"/>
    <property type="match status" value="1"/>
</dbReference>
<dbReference type="AlphaFoldDB" id="A0A0M3QER2"/>
<evidence type="ECO:0000256" key="4">
    <source>
        <dbReference type="ARBA" id="ARBA00023136"/>
    </source>
</evidence>
<dbReference type="InterPro" id="IPR002379">
    <property type="entry name" value="ATPase_proteolipid_c-like_dom"/>
</dbReference>
<feature type="transmembrane region" description="Helical" evidence="5">
    <location>
        <begin position="44"/>
        <end position="70"/>
    </location>
</feature>